<protein>
    <submittedName>
        <fullName evidence="1">Uncharacterized protein</fullName>
    </submittedName>
</protein>
<organism evidence="1">
    <name type="scientific">bioreactor metagenome</name>
    <dbReference type="NCBI Taxonomy" id="1076179"/>
    <lineage>
        <taxon>unclassified sequences</taxon>
        <taxon>metagenomes</taxon>
        <taxon>ecological metagenomes</taxon>
    </lineage>
</organism>
<reference evidence="1" key="1">
    <citation type="submission" date="2019-08" db="EMBL/GenBank/DDBJ databases">
        <authorList>
            <person name="Kucharzyk K."/>
            <person name="Murdoch R.W."/>
            <person name="Higgins S."/>
            <person name="Loffler F."/>
        </authorList>
    </citation>
    <scope>NUCLEOTIDE SEQUENCE</scope>
</reference>
<comment type="caution">
    <text evidence="1">The sequence shown here is derived from an EMBL/GenBank/DDBJ whole genome shotgun (WGS) entry which is preliminary data.</text>
</comment>
<accession>A0A644Y250</accession>
<dbReference type="GO" id="GO:0042601">
    <property type="term" value="C:endospore-forming forespore"/>
    <property type="evidence" value="ECO:0007669"/>
    <property type="project" value="TreeGrafter"/>
</dbReference>
<sequence>MELTITFLNEYEKHNELTIDDYKYILSYLAFPQKYWKISRDYFANISKCNKKAFISLIEKVVDQHEDQLNFVRKFTEYIEFKFGETL</sequence>
<dbReference type="PANTHER" id="PTHR39179">
    <property type="entry name" value="SPORE COAT PROTEIN I"/>
    <property type="match status" value="1"/>
</dbReference>
<dbReference type="InterPro" id="IPR011009">
    <property type="entry name" value="Kinase-like_dom_sf"/>
</dbReference>
<dbReference type="Gene3D" id="3.90.1200.10">
    <property type="match status" value="1"/>
</dbReference>
<gene>
    <name evidence="1" type="ORF">SDC9_69072</name>
</gene>
<dbReference type="InterPro" id="IPR047175">
    <property type="entry name" value="CotS-like"/>
</dbReference>
<dbReference type="SUPFAM" id="SSF56112">
    <property type="entry name" value="Protein kinase-like (PK-like)"/>
    <property type="match status" value="1"/>
</dbReference>
<proteinExistence type="predicted"/>
<dbReference type="AlphaFoldDB" id="A0A644Y250"/>
<evidence type="ECO:0000313" key="1">
    <source>
        <dbReference type="EMBL" id="MPM22615.1"/>
    </source>
</evidence>
<dbReference type="EMBL" id="VSSQ01003846">
    <property type="protein sequence ID" value="MPM22615.1"/>
    <property type="molecule type" value="Genomic_DNA"/>
</dbReference>
<dbReference type="PANTHER" id="PTHR39179:SF1">
    <property type="entry name" value="SPORE COAT PROTEIN I"/>
    <property type="match status" value="1"/>
</dbReference>
<name>A0A644Y250_9ZZZZ</name>